<reference evidence="1" key="2">
    <citation type="submission" date="2015-03" db="UniProtKB">
        <authorList>
            <consortium name="EnsemblPlants"/>
        </authorList>
    </citation>
    <scope>IDENTIFICATION</scope>
</reference>
<keyword evidence="2" id="KW-1185">Reference proteome</keyword>
<reference evidence="1" key="1">
    <citation type="journal article" date="2009" name="Rice">
        <title>De Novo Next Generation Sequencing of Plant Genomes.</title>
        <authorList>
            <person name="Rounsley S."/>
            <person name="Marri P.R."/>
            <person name="Yu Y."/>
            <person name="He R."/>
            <person name="Sisneros N."/>
            <person name="Goicoechea J.L."/>
            <person name="Lee S.J."/>
            <person name="Angelova A."/>
            <person name="Kudrna D."/>
            <person name="Luo M."/>
            <person name="Affourtit J."/>
            <person name="Desany B."/>
            <person name="Knight J."/>
            <person name="Niazi F."/>
            <person name="Egholm M."/>
            <person name="Wing R.A."/>
        </authorList>
    </citation>
    <scope>NUCLEOTIDE SEQUENCE [LARGE SCALE GENOMIC DNA]</scope>
    <source>
        <strain evidence="1">cv. IRGC 105608</strain>
    </source>
</reference>
<dbReference type="HOGENOM" id="CLU_1527494_0_0_1"/>
<dbReference type="Proteomes" id="UP000026960">
    <property type="component" value="Chromosome 8"/>
</dbReference>
<dbReference type="EnsemblPlants" id="OBART08G05870.1">
    <property type="protein sequence ID" value="OBART08G05870.1"/>
    <property type="gene ID" value="OBART08G05870"/>
</dbReference>
<organism evidence="1">
    <name type="scientific">Oryza barthii</name>
    <dbReference type="NCBI Taxonomy" id="65489"/>
    <lineage>
        <taxon>Eukaryota</taxon>
        <taxon>Viridiplantae</taxon>
        <taxon>Streptophyta</taxon>
        <taxon>Embryophyta</taxon>
        <taxon>Tracheophyta</taxon>
        <taxon>Spermatophyta</taxon>
        <taxon>Magnoliopsida</taxon>
        <taxon>Liliopsida</taxon>
        <taxon>Poales</taxon>
        <taxon>Poaceae</taxon>
        <taxon>BOP clade</taxon>
        <taxon>Oryzoideae</taxon>
        <taxon>Oryzeae</taxon>
        <taxon>Oryzinae</taxon>
        <taxon>Oryza</taxon>
    </lineage>
</organism>
<evidence type="ECO:0000313" key="2">
    <source>
        <dbReference type="Proteomes" id="UP000026960"/>
    </source>
</evidence>
<dbReference type="AlphaFoldDB" id="A0A0D3GXC9"/>
<dbReference type="PANTHER" id="PTHR35828">
    <property type="entry name" value="OS08G0203800 PROTEIN-RELATED"/>
    <property type="match status" value="1"/>
</dbReference>
<sequence>MALHTDSSVGKKKASTSLIIDIDNIGATNIPIDAPPTVFHKSWLYISVDEWLSLLYLCDNKLHIWTKLEAQEGGRLLWNCTQSICVGVKMGLFGTESLSTVCIGEESGSMLTLYLSDPNSAYVLDLPSGSITSVDDWKRWFNYMTAVSFEINWHSFFLTRLGDYCRSWWWKILLKLDEVPTLEQTTKAIQEAIDALRPS</sequence>
<proteinExistence type="predicted"/>
<accession>A0A0D3GXC9</accession>
<name>A0A0D3GXC9_9ORYZ</name>
<evidence type="ECO:0000313" key="1">
    <source>
        <dbReference type="EnsemblPlants" id="OBART08G05870.1"/>
    </source>
</evidence>
<dbReference type="Gramene" id="OBART08G05870.1">
    <property type="protein sequence ID" value="OBART08G05870.1"/>
    <property type="gene ID" value="OBART08G05870"/>
</dbReference>
<dbReference type="PANTHER" id="PTHR35828:SF25">
    <property type="entry name" value="OS08G0203800 PROTEIN"/>
    <property type="match status" value="1"/>
</dbReference>
<protein>
    <submittedName>
        <fullName evidence="1">Uncharacterized protein</fullName>
    </submittedName>
</protein>